<dbReference type="AlphaFoldDB" id="D5MKT2"/>
<feature type="transmembrane region" description="Helical" evidence="2">
    <location>
        <begin position="39"/>
        <end position="58"/>
    </location>
</feature>
<evidence type="ECO:0000256" key="2">
    <source>
        <dbReference type="SAM" id="Phobius"/>
    </source>
</evidence>
<evidence type="ECO:0000313" key="4">
    <source>
        <dbReference type="EMBL" id="CBE67731.1"/>
    </source>
</evidence>
<keyword evidence="2" id="KW-0812">Transmembrane</keyword>
<feature type="compositionally biased region" description="Basic and acidic residues" evidence="1">
    <location>
        <begin position="136"/>
        <end position="146"/>
    </location>
</feature>
<evidence type="ECO:0000256" key="1">
    <source>
        <dbReference type="SAM" id="MobiDB-lite"/>
    </source>
</evidence>
<feature type="domain" description="Type II secretion system protein GspB C-terminal" evidence="3">
    <location>
        <begin position="208"/>
        <end position="259"/>
    </location>
</feature>
<dbReference type="Pfam" id="PF16537">
    <property type="entry name" value="T2SSB"/>
    <property type="match status" value="1"/>
</dbReference>
<feature type="region of interest" description="Disordered" evidence="1">
    <location>
        <begin position="136"/>
        <end position="199"/>
    </location>
</feature>
<dbReference type="InterPro" id="IPR032389">
    <property type="entry name" value="GspB_C"/>
</dbReference>
<accession>D5MKT2</accession>
<evidence type="ECO:0000259" key="3">
    <source>
        <dbReference type="Pfam" id="PF16537"/>
    </source>
</evidence>
<reference evidence="4 5" key="1">
    <citation type="journal article" date="2010" name="Nature">
        <title>Nitrite-driven anaerobic methane oxidation by oxygenic bacteria.</title>
        <authorList>
            <person name="Ettwig K.F."/>
            <person name="Butler M.K."/>
            <person name="Le Paslier D."/>
            <person name="Pelletier E."/>
            <person name="Mangenot S."/>
            <person name="Kuypers M.M.M."/>
            <person name="Schreiber F."/>
            <person name="Dutilh B.E."/>
            <person name="Zedelius J."/>
            <person name="de Beer D."/>
            <person name="Gloerich J."/>
            <person name="Wessels H.J.C.T."/>
            <person name="van Allen T."/>
            <person name="Luesken F."/>
            <person name="Wu M."/>
            <person name="van de Pas-Schoonen K.T."/>
            <person name="Op den Camp H.J.M."/>
            <person name="Janssen-Megens E.M."/>
            <person name="Francoijs K-J."/>
            <person name="Stunnenberg H."/>
            <person name="Weissenbach J."/>
            <person name="Jetten M.S.M."/>
            <person name="Strous M."/>
        </authorList>
    </citation>
    <scope>NUCLEOTIDE SEQUENCE [LARGE SCALE GENOMIC DNA]</scope>
</reference>
<evidence type="ECO:0000313" key="5">
    <source>
        <dbReference type="Proteomes" id="UP000006898"/>
    </source>
</evidence>
<keyword evidence="2" id="KW-0472">Membrane</keyword>
<name>D5MKT2_METO1</name>
<dbReference type="KEGG" id="mox:DAMO_0659"/>
<protein>
    <recommendedName>
        <fullName evidence="3">Type II secretion system protein GspB C-terminal domain-containing protein</fullName>
    </recommendedName>
</protein>
<dbReference type="STRING" id="671143.DAMO_0659"/>
<dbReference type="EMBL" id="FP565575">
    <property type="protein sequence ID" value="CBE67731.1"/>
    <property type="molecule type" value="Genomic_DNA"/>
</dbReference>
<dbReference type="eggNOG" id="COG5373">
    <property type="taxonomic scope" value="Bacteria"/>
</dbReference>
<proteinExistence type="predicted"/>
<organism evidence="4 5">
    <name type="scientific">Methylomirabilis oxygeniifera</name>
    <dbReference type="NCBI Taxonomy" id="671143"/>
    <lineage>
        <taxon>Bacteria</taxon>
        <taxon>Candidatus Methylomirabilota</taxon>
        <taxon>Candidatus Methylomirabilia</taxon>
        <taxon>Candidatus Methylomirabilales</taxon>
        <taxon>Candidatus Methylomirabilaceae</taxon>
        <taxon>Candidatus Methylomirabilis</taxon>
    </lineage>
</organism>
<dbReference type="Proteomes" id="UP000006898">
    <property type="component" value="Chromosome"/>
</dbReference>
<keyword evidence="2" id="KW-1133">Transmembrane helix</keyword>
<dbReference type="GO" id="GO:0015627">
    <property type="term" value="C:type II protein secretion system complex"/>
    <property type="evidence" value="ECO:0007669"/>
    <property type="project" value="InterPro"/>
</dbReference>
<dbReference type="HOGENOM" id="CLU_084180_0_0_0"/>
<sequence length="270" mass="29070">MSFILDALKKAERDRHLAAVSTPATVHRTPAPPLRRRRLWPWIAGVVIVVNVGVWLWLLRPAPSVPDGATVSVTWELPTSPVPAAPEQAARARPVESVATPDAPDRAAVVVAPSQAPPFAARSASPVPLSRLEQHPDAAPRAEMKPAHVTSSGVAAPRSDSLPKPETAPEKSPAPAVDPAPVKPLERDPATPPASQEPPVSQEVFAKLHLQVHVYSEVPAQRWVFINNQKYVEGQRIDANLVVESITSDGVFVSYQGKRALLRTDQSASR</sequence>
<gene>
    <name evidence="4" type="ORF">DAMO_0659</name>
</gene>